<dbReference type="CDD" id="cd00082">
    <property type="entry name" value="HisKA"/>
    <property type="match status" value="1"/>
</dbReference>
<evidence type="ECO:0000256" key="1">
    <source>
        <dbReference type="ARBA" id="ARBA00000085"/>
    </source>
</evidence>
<comment type="caution">
    <text evidence="16">The sequence shown here is derived from an EMBL/GenBank/DDBJ whole genome shotgun (WGS) entry which is preliminary data.</text>
</comment>
<dbReference type="SMART" id="SM00388">
    <property type="entry name" value="HisKA"/>
    <property type="match status" value="1"/>
</dbReference>
<dbReference type="Pfam" id="PF00512">
    <property type="entry name" value="HisKA"/>
    <property type="match status" value="1"/>
</dbReference>
<dbReference type="PRINTS" id="PR00344">
    <property type="entry name" value="BCTRLSENSOR"/>
</dbReference>
<feature type="transmembrane region" description="Helical" evidence="14">
    <location>
        <begin position="12"/>
        <end position="38"/>
    </location>
</feature>
<comment type="subcellular location">
    <subcellularLocation>
        <location evidence="2">Cell membrane</location>
        <topology evidence="2">Multi-pass membrane protein</topology>
    </subcellularLocation>
</comment>
<dbReference type="FunFam" id="1.10.287.130:FF:000008">
    <property type="entry name" value="Two-component sensor histidine kinase"/>
    <property type="match status" value="1"/>
</dbReference>
<organism evidence="16 17">
    <name type="scientific">Limosilactobacillus equigenerosi DSM 18793 = JCM 14505</name>
    <dbReference type="NCBI Taxonomy" id="1423742"/>
    <lineage>
        <taxon>Bacteria</taxon>
        <taxon>Bacillati</taxon>
        <taxon>Bacillota</taxon>
        <taxon>Bacilli</taxon>
        <taxon>Lactobacillales</taxon>
        <taxon>Lactobacillaceae</taxon>
        <taxon>Limosilactobacillus</taxon>
    </lineage>
</organism>
<evidence type="ECO:0000259" key="15">
    <source>
        <dbReference type="PROSITE" id="PS50109"/>
    </source>
</evidence>
<gene>
    <name evidence="16" type="ORF">FC21_GL001236</name>
</gene>
<evidence type="ECO:0000256" key="8">
    <source>
        <dbReference type="ARBA" id="ARBA00022741"/>
    </source>
</evidence>
<dbReference type="Proteomes" id="UP000051084">
    <property type="component" value="Unassembled WGS sequence"/>
</dbReference>
<dbReference type="InterPro" id="IPR003661">
    <property type="entry name" value="HisK_dim/P_dom"/>
</dbReference>
<evidence type="ECO:0000313" key="17">
    <source>
        <dbReference type="Proteomes" id="UP000051084"/>
    </source>
</evidence>
<accession>A0A0R1UTP7</accession>
<keyword evidence="17" id="KW-1185">Reference proteome</keyword>
<dbReference type="SUPFAM" id="SSF55874">
    <property type="entry name" value="ATPase domain of HSP90 chaperone/DNA topoisomerase II/histidine kinase"/>
    <property type="match status" value="1"/>
</dbReference>
<keyword evidence="10" id="KW-0067">ATP-binding</keyword>
<dbReference type="CDD" id="cd00075">
    <property type="entry name" value="HATPase"/>
    <property type="match status" value="1"/>
</dbReference>
<dbReference type="InterPro" id="IPR036890">
    <property type="entry name" value="HATPase_C_sf"/>
</dbReference>
<dbReference type="Gene3D" id="3.30.565.10">
    <property type="entry name" value="Histidine kinase-like ATPase, C-terminal domain"/>
    <property type="match status" value="1"/>
</dbReference>
<dbReference type="Gene3D" id="1.10.287.130">
    <property type="match status" value="1"/>
</dbReference>
<keyword evidence="13 14" id="KW-0472">Membrane</keyword>
<keyword evidence="7 14" id="KW-0812">Transmembrane</keyword>
<evidence type="ECO:0000256" key="10">
    <source>
        <dbReference type="ARBA" id="ARBA00022840"/>
    </source>
</evidence>
<dbReference type="PANTHER" id="PTHR45528:SF1">
    <property type="entry name" value="SENSOR HISTIDINE KINASE CPXA"/>
    <property type="match status" value="1"/>
</dbReference>
<evidence type="ECO:0000256" key="6">
    <source>
        <dbReference type="ARBA" id="ARBA00022679"/>
    </source>
</evidence>
<dbReference type="GO" id="GO:0005524">
    <property type="term" value="F:ATP binding"/>
    <property type="evidence" value="ECO:0007669"/>
    <property type="project" value="UniProtKB-KW"/>
</dbReference>
<dbReference type="GO" id="GO:0005886">
    <property type="term" value="C:plasma membrane"/>
    <property type="evidence" value="ECO:0007669"/>
    <property type="project" value="UniProtKB-SubCell"/>
</dbReference>
<evidence type="ECO:0000256" key="2">
    <source>
        <dbReference type="ARBA" id="ARBA00004651"/>
    </source>
</evidence>
<evidence type="ECO:0000256" key="3">
    <source>
        <dbReference type="ARBA" id="ARBA00012438"/>
    </source>
</evidence>
<dbReference type="InterPro" id="IPR004358">
    <property type="entry name" value="Sig_transdc_His_kin-like_C"/>
</dbReference>
<dbReference type="AlphaFoldDB" id="A0A0R1UTP7"/>
<feature type="domain" description="Histidine kinase" evidence="15">
    <location>
        <begin position="157"/>
        <end position="374"/>
    </location>
</feature>
<dbReference type="EC" id="2.7.13.3" evidence="3"/>
<dbReference type="InterPro" id="IPR003594">
    <property type="entry name" value="HATPase_dom"/>
</dbReference>
<dbReference type="PATRIC" id="fig|1423742.4.peg.1282"/>
<evidence type="ECO:0000256" key="7">
    <source>
        <dbReference type="ARBA" id="ARBA00022692"/>
    </source>
</evidence>
<dbReference type="PROSITE" id="PS50109">
    <property type="entry name" value="HIS_KIN"/>
    <property type="match status" value="1"/>
</dbReference>
<comment type="catalytic activity">
    <reaction evidence="1">
        <text>ATP + protein L-histidine = ADP + protein N-phospho-L-histidine.</text>
        <dbReference type="EC" id="2.7.13.3"/>
    </reaction>
</comment>
<dbReference type="EMBL" id="AZGC01000005">
    <property type="protein sequence ID" value="KRL96487.1"/>
    <property type="molecule type" value="Genomic_DNA"/>
</dbReference>
<keyword evidence="6" id="KW-0808">Transferase</keyword>
<name>A0A0R1UTP7_9LACO</name>
<keyword evidence="4" id="KW-1003">Cell membrane</keyword>
<dbReference type="SMART" id="SM00387">
    <property type="entry name" value="HATPase_c"/>
    <property type="match status" value="1"/>
</dbReference>
<evidence type="ECO:0000256" key="5">
    <source>
        <dbReference type="ARBA" id="ARBA00022553"/>
    </source>
</evidence>
<keyword evidence="9 16" id="KW-0418">Kinase</keyword>
<protein>
    <recommendedName>
        <fullName evidence="3">histidine kinase</fullName>
        <ecNumber evidence="3">2.7.13.3</ecNumber>
    </recommendedName>
</protein>
<reference evidence="16 17" key="1">
    <citation type="journal article" date="2015" name="Genome Announc.">
        <title>Expanding the biotechnology potential of lactobacilli through comparative genomics of 213 strains and associated genera.</title>
        <authorList>
            <person name="Sun Z."/>
            <person name="Harris H.M."/>
            <person name="McCann A."/>
            <person name="Guo C."/>
            <person name="Argimon S."/>
            <person name="Zhang W."/>
            <person name="Yang X."/>
            <person name="Jeffery I.B."/>
            <person name="Cooney J.C."/>
            <person name="Kagawa T.F."/>
            <person name="Liu W."/>
            <person name="Song Y."/>
            <person name="Salvetti E."/>
            <person name="Wrobel A."/>
            <person name="Rasinkangas P."/>
            <person name="Parkhill J."/>
            <person name="Rea M.C."/>
            <person name="O'Sullivan O."/>
            <person name="Ritari J."/>
            <person name="Douillard F.P."/>
            <person name="Paul Ross R."/>
            <person name="Yang R."/>
            <person name="Briner A.E."/>
            <person name="Felis G.E."/>
            <person name="de Vos W.M."/>
            <person name="Barrangou R."/>
            <person name="Klaenhammer T.R."/>
            <person name="Caufield P.W."/>
            <person name="Cui Y."/>
            <person name="Zhang H."/>
            <person name="O'Toole P.W."/>
        </authorList>
    </citation>
    <scope>NUCLEOTIDE SEQUENCE [LARGE SCALE GENOMIC DNA]</scope>
    <source>
        <strain evidence="16 17">DSM 18793</strain>
    </source>
</reference>
<evidence type="ECO:0000256" key="13">
    <source>
        <dbReference type="ARBA" id="ARBA00023136"/>
    </source>
</evidence>
<evidence type="ECO:0000256" key="14">
    <source>
        <dbReference type="SAM" id="Phobius"/>
    </source>
</evidence>
<dbReference type="Pfam" id="PF02518">
    <property type="entry name" value="HATPase_c"/>
    <property type="match status" value="1"/>
</dbReference>
<dbReference type="InterPro" id="IPR050398">
    <property type="entry name" value="HssS/ArlS-like"/>
</dbReference>
<evidence type="ECO:0000256" key="9">
    <source>
        <dbReference type="ARBA" id="ARBA00022777"/>
    </source>
</evidence>
<evidence type="ECO:0000313" key="16">
    <source>
        <dbReference type="EMBL" id="KRL96487.1"/>
    </source>
</evidence>
<dbReference type="OrthoDB" id="335833at2"/>
<keyword evidence="11 14" id="KW-1133">Transmembrane helix</keyword>
<dbReference type="InterPro" id="IPR036097">
    <property type="entry name" value="HisK_dim/P_sf"/>
</dbReference>
<proteinExistence type="predicted"/>
<keyword evidence="12" id="KW-0902">Two-component regulatory system</keyword>
<dbReference type="PANTHER" id="PTHR45528">
    <property type="entry name" value="SENSOR HISTIDINE KINASE CPXA"/>
    <property type="match status" value="1"/>
</dbReference>
<evidence type="ECO:0000256" key="4">
    <source>
        <dbReference type="ARBA" id="ARBA00022475"/>
    </source>
</evidence>
<dbReference type="InterPro" id="IPR005467">
    <property type="entry name" value="His_kinase_dom"/>
</dbReference>
<sequence length="382" mass="43267">MLRLTPREKSSLLFEGILTVIMLGLINLAIFTIVQGFLFDHPEMQVGFFVIRQSFDLGPVHTRIVGYHQVLVLIFIVVDIWVLVWRLKRRKRQYQLDHIIRELHYIAQGHLDHRIDFSLTGREQDVITSVNALVDSAVKSMEEEREIEKSKDELITNVSHDLRTPLTSIIGYLGLIENHQYRSEEEIVEFANIAYTKATQMKTMVEDLFEYTQVQFNDRQLEFQPVDLTQLLDQVAASFELTAQKQGIQIQTHFTLSPLMIEAEASQLGRVFSNLVANALKYGDGATVIKLSANVMDDEAIVDVANDGVPIPARSVNRLFERFYRVESSRSKQTGGAGLGLAIVQSIVEKHHGQVSVMSNQALTTFTVRLPLKQGVSDETKA</sequence>
<evidence type="ECO:0000256" key="12">
    <source>
        <dbReference type="ARBA" id="ARBA00023012"/>
    </source>
</evidence>
<dbReference type="STRING" id="417373.GCA_001570685_00011"/>
<dbReference type="GO" id="GO:0000155">
    <property type="term" value="F:phosphorelay sensor kinase activity"/>
    <property type="evidence" value="ECO:0007669"/>
    <property type="project" value="InterPro"/>
</dbReference>
<dbReference type="FunFam" id="3.30.565.10:FF:000013">
    <property type="entry name" value="Two-component sensor histidine kinase"/>
    <property type="match status" value="1"/>
</dbReference>
<keyword evidence="5" id="KW-0597">Phosphoprotein</keyword>
<evidence type="ECO:0000256" key="11">
    <source>
        <dbReference type="ARBA" id="ARBA00022989"/>
    </source>
</evidence>
<feature type="transmembrane region" description="Helical" evidence="14">
    <location>
        <begin position="64"/>
        <end position="85"/>
    </location>
</feature>
<keyword evidence="8" id="KW-0547">Nucleotide-binding</keyword>
<dbReference type="SUPFAM" id="SSF47384">
    <property type="entry name" value="Homodimeric domain of signal transducing histidine kinase"/>
    <property type="match status" value="1"/>
</dbReference>
<dbReference type="RefSeq" id="WP_056995218.1">
    <property type="nucleotide sequence ID" value="NZ_AZGC01000005.1"/>
</dbReference>